<dbReference type="CDD" id="cd00603">
    <property type="entry name" value="IPT_PCSR"/>
    <property type="match status" value="6"/>
</dbReference>
<evidence type="ECO:0000256" key="3">
    <source>
        <dbReference type="ARBA" id="ARBA00022729"/>
    </source>
</evidence>
<dbReference type="InterPro" id="IPR011050">
    <property type="entry name" value="Pectin_lyase_fold/virulence"/>
</dbReference>
<dbReference type="CDD" id="cd00102">
    <property type="entry name" value="IPT"/>
    <property type="match status" value="1"/>
</dbReference>
<keyword evidence="3" id="KW-0732">Signal</keyword>
<dbReference type="Gene3D" id="2.60.40.420">
    <property type="entry name" value="Cupredoxins - blue copper proteins"/>
    <property type="match status" value="1"/>
</dbReference>
<dbReference type="InterPro" id="IPR008972">
    <property type="entry name" value="Cupredoxin"/>
</dbReference>
<gene>
    <name evidence="6" type="ORF">EWB00_007205</name>
</gene>
<keyword evidence="2" id="KW-0472">Membrane</keyword>
<comment type="subcellular location">
    <subcellularLocation>
        <location evidence="1">Cell membrane</location>
    </subcellularLocation>
</comment>
<dbReference type="SMART" id="SM00429">
    <property type="entry name" value="IPT"/>
    <property type="match status" value="5"/>
</dbReference>
<evidence type="ECO:0000256" key="4">
    <source>
        <dbReference type="ARBA" id="ARBA00023180"/>
    </source>
</evidence>
<dbReference type="Gene3D" id="2.60.40.10">
    <property type="entry name" value="Immunoglobulins"/>
    <property type="match status" value="9"/>
</dbReference>
<evidence type="ECO:0000313" key="7">
    <source>
        <dbReference type="Proteomes" id="UP000311919"/>
    </source>
</evidence>
<protein>
    <submittedName>
        <fullName evidence="6">Fibrocystin-L</fullName>
    </submittedName>
</protein>
<evidence type="ECO:0000256" key="2">
    <source>
        <dbReference type="ARBA" id="ARBA00022475"/>
    </source>
</evidence>
<dbReference type="InterPro" id="IPR055401">
    <property type="entry name" value="CEMIP_beta-hel_dom"/>
</dbReference>
<feature type="domain" description="G8" evidence="5">
    <location>
        <begin position="2170"/>
        <end position="2291"/>
    </location>
</feature>
<dbReference type="InterPro" id="IPR019316">
    <property type="entry name" value="G8_domain"/>
</dbReference>
<dbReference type="SUPFAM" id="SSF51126">
    <property type="entry name" value="Pectin lyase-like"/>
    <property type="match status" value="1"/>
</dbReference>
<feature type="non-terminal residue" evidence="6">
    <location>
        <position position="1"/>
    </location>
</feature>
<keyword evidence="7" id="KW-1185">Reference proteome</keyword>
<dbReference type="GO" id="GO:0005886">
    <property type="term" value="C:plasma membrane"/>
    <property type="evidence" value="ECO:0007669"/>
    <property type="project" value="UniProtKB-SubCell"/>
</dbReference>
<evidence type="ECO:0000259" key="5">
    <source>
        <dbReference type="PROSITE" id="PS51484"/>
    </source>
</evidence>
<dbReference type="SUPFAM" id="SSF81296">
    <property type="entry name" value="E set domains"/>
    <property type="match status" value="7"/>
</dbReference>
<accession>A0A4Z2CVJ6</accession>
<proteinExistence type="predicted"/>
<feature type="non-terminal residue" evidence="6">
    <location>
        <position position="2623"/>
    </location>
</feature>
<dbReference type="Pfam" id="PF10162">
    <property type="entry name" value="G8"/>
    <property type="match status" value="1"/>
</dbReference>
<name>A0A4Z2CVJ6_SCHJA</name>
<dbReference type="EMBL" id="SKCS01000412">
    <property type="protein sequence ID" value="TNN08245.1"/>
    <property type="molecule type" value="Genomic_DNA"/>
</dbReference>
<dbReference type="Pfam" id="PF01833">
    <property type="entry name" value="TIG"/>
    <property type="match status" value="10"/>
</dbReference>
<keyword evidence="4" id="KW-0325">Glycoprotein</keyword>
<dbReference type="SUPFAM" id="SSF49503">
    <property type="entry name" value="Cupredoxins"/>
    <property type="match status" value="1"/>
</dbReference>
<dbReference type="PANTHER" id="PTHR46769:SF2">
    <property type="entry name" value="FIBROCYSTIN-L ISOFORM 2 PRECURSOR-RELATED"/>
    <property type="match status" value="1"/>
</dbReference>
<dbReference type="PROSITE" id="PS51484">
    <property type="entry name" value="G8"/>
    <property type="match status" value="1"/>
</dbReference>
<evidence type="ECO:0000256" key="1">
    <source>
        <dbReference type="ARBA" id="ARBA00004236"/>
    </source>
</evidence>
<dbReference type="PANTHER" id="PTHR46769">
    <property type="entry name" value="POLYCYSTIC KIDNEY AND HEPATIC DISEASE 1 (AUTOSOMAL RECESSIVE)-LIKE 1"/>
    <property type="match status" value="1"/>
</dbReference>
<comment type="caution">
    <text evidence="6">The sequence shown here is derived from an EMBL/GenBank/DDBJ whole genome shotgun (WGS) entry which is preliminary data.</text>
</comment>
<evidence type="ECO:0000313" key="6">
    <source>
        <dbReference type="EMBL" id="TNN08245.1"/>
    </source>
</evidence>
<keyword evidence="2" id="KW-1003">Cell membrane</keyword>
<sequence>HLLDAQKVCPSVNNITPNEASTEGGSAIMIFGCGFEQSAFVLPGSNTNSGNRVYLKSAWQTYKAELVEEGENMLKFSSPKLPEDSYSIVVTVSGVFIPPERMCLGYACILTVKSSVTPTIEKISPIYAPPGSVIGMNGTIFTSRFSSNLDVFTVGKSQSIVRIYDGPGNCEPQMPNSDLYYGIALLPPTSDKGYIMCKRNVSHIGSVNISFIVDSPYGRSRVIESVYRVDRNEQTFMHQSYSVIQNVTSIQTSSSGGGSIEITGDYLKPQSDVTITVGNTKCSPTLINSTYIQCILDGIGQASKPVVYPGNRGLIVQFWPSLTATSVNDLLAMNFEQSIHSTVKEVYLFEPEFIPNSLFNGTGVIRLTMIFVPPKSSYYQFIITSANMYALLGGKMNETPTQLTVVNSRTKSIYLQENEDFLLEFRSINSQPTAVVRLCASLLNTSLNSQQLKASKPTSYLISIKSNISTEKQIVDHSALVNSSITPIAEVQTIFIPIAATQYKLCLFASCTLPLPVQNPNVASVNTELNEKFNSSSVITKIKQTTNDYLVLEITFPDEFGDLPLLNVQTIPDTINIPQVNETVKGMTGFRNTIRPSYSGMYSYLTYTLASTENEIRSAYLNLGSSWCPSKLTNPLIKYAILDDFETSTLKEVTTEAIAFCGRQCVLNLFTYQFSQPIAVNTNPYLCFAIKGKTKDTLNFTYNAFGLTSRLLKQTFTYTTDLTLPDENSWKFKCFNVLQLLRSDPRNINATIFQLESFSIEPRKKFYELEYSLYLDTVYMGTKPIFDNPDDVATWPRFPKELFSDIQVKKDSMFGVFTVEIITKSCRDDFQLFGITGINVPIENKTIGQTVILRDERWSTSIYSSITRYQSASPPIDGSFILSFKGVTTSRIPAKYIDPSIVERLFNLHPLMGSVRVIRSGWCRNFQYSVWLDSLPGDQPDLLIMNETKLIGDAPQITVQKSNIGELVMCPLSSDMIATNIQFHKLYVDNFPAYCNCSCDHQFTDLLSPVVSSSQVQIIDKKLTLILTGNDFIADSPNSYELYLMFNEEIVLKQQPFRTTTTELYFFNQDLSSIPCGLLTGRLRLTDKGFTKYTTEIHLGSEGSEIKDVVQTGVFEDDNEYLRIIGSRFLPDHSFVYFDNVPCRIINMTTTEIICLLPITQLSGKKVVTVVQHGSNISRIEDFTAAQSSGPVVTSVVQTKVASVSGTTQITINGVRFTPTMSIFIGGVKVENFTFINETQIILLAPPQKVNGEKVILLFDVNYAYIDSGFSVTYKFEINDVKPQIGSFVGGQIVNISGEGFDSDIRVYMQPVSVENQLCNDRPRTECQILFKNSTTVQCRTTSLVKTHYILDNGIDTIRGLGYQWQPKSLTIIQGDSVVWIWNTSTRTNPLMVAEISSLSDITPSEFGFHSGQPTQNGVYVFNFTRPGTYYYTSSTTFLMMGIIEVKAFDDCITEVIVETDYSTAIHTNVPDTVSWVPLITCGNGFNCETLKKPSKLATKHSFVYRGCATPIVSSFSPFNIYAGSKIVVYSPVLAKCVNELNINVGGAYCTLNVQDVSDSESIECNLEEEQIVAAGILTGQVLRPCISHKNLGYALLEVSTNEFEQYAFFWPQINCDKTYGIGSIYGGSQLVVYGSGFDPIYNDLNKVTLSNGQNCMITEVTSGYIKCLVPIRDVLMNDEVLNVTIEVQTKSRNQDNWIDAQHSSHTDCIYSYSLNVTPIVKQINPHEINANQTLTISGSNLMLPNENITNIKIQLEGIFCVIDSISSSNETISCQMNGSLPAGPVTFSLLNELYGYPKYDTNVTLISKTSLHSLNPSEGSFAGGTIIQINGNGMNDPTLKIYINSNECQIINDNRSVNQVFCRTPALKNYSTLQDYKVFVSLSTGASISNGYTYVNMKTPIVLNATINPIIINETLINEVNIYGNKLDGDITDSKTTKVRLNQRMCEVKTIHNDHIQCYVTNLPSEVYQLIVDTPVYGYAISNVSFDIKFSLKSISPSSGGINGGQLVEIQGTGMDVEKSTVLICNQLCAIVGGSSLALRCITPKSTTMDLMVCDVTVKVPNALQATLTAAFKYDSNLSPRIINVYPLIGGTGGGTNLTIIGNLFDNSTMVNIGGSNCQVISFNDSVIICQTGEHNPSEKVPIEVTIKNIGKASGNFTYYYVDRWSSQFTWNNQPIPVENDFIVINQNQNVMLDTDTPILSMLLINGGTLFFDPTKDIQLHSKYILIVNDGKFLIGSPNEPYTKRAKITLHGHVREKELPLYGAKVLALRNGTISIHGKPRLITWTRLTKTAEAGSNILELEHPVDWQPGERIIITSTGGKASHNESEEHVIKDISSDNRIITLMAPLTYKKLSIKKTYSNGVIGNFAAEVGLLSRNILIRGTEEPIVSSDVQQCPSDFSTDRFATHTCTIGSPDEQLGAKEYGGHVHIGGPFVNSGAVKAYLSYTEFYFMGQAYRLGRYPIHFHLNGLMNGSYVRGCSIHKSFNRAINIHNTHEVLVENNVVYDIMGGALFLEDGIEHGNVIQYNLFIHVKRTSSLLNDDVVPAAFWITQPNNTVRHNVAASGTHFGFWYRMLENPSGPSTTTSVCPRRIPLGIFENNTVHSQGWFALWIHESFFPTKTGT</sequence>
<dbReference type="Pfam" id="PF24606">
    <property type="entry name" value="CEMIP_beta-hel"/>
    <property type="match status" value="1"/>
</dbReference>
<dbReference type="SMART" id="SM01225">
    <property type="entry name" value="G8"/>
    <property type="match status" value="1"/>
</dbReference>
<dbReference type="InterPro" id="IPR013783">
    <property type="entry name" value="Ig-like_fold"/>
</dbReference>
<dbReference type="InterPro" id="IPR014756">
    <property type="entry name" value="Ig_E-set"/>
</dbReference>
<dbReference type="InterPro" id="IPR002909">
    <property type="entry name" value="IPT_dom"/>
</dbReference>
<organism evidence="6 7">
    <name type="scientific">Schistosoma japonicum</name>
    <name type="common">Blood fluke</name>
    <dbReference type="NCBI Taxonomy" id="6182"/>
    <lineage>
        <taxon>Eukaryota</taxon>
        <taxon>Metazoa</taxon>
        <taxon>Spiralia</taxon>
        <taxon>Lophotrochozoa</taxon>
        <taxon>Platyhelminthes</taxon>
        <taxon>Trematoda</taxon>
        <taxon>Digenea</taxon>
        <taxon>Strigeidida</taxon>
        <taxon>Schistosomatoidea</taxon>
        <taxon>Schistosomatidae</taxon>
        <taxon>Schistosoma</taxon>
    </lineage>
</organism>
<reference evidence="6 7" key="1">
    <citation type="submission" date="2019-03" db="EMBL/GenBank/DDBJ databases">
        <title>An improved genome assembly of the fluke Schistosoma japonicum.</title>
        <authorList>
            <person name="Hu W."/>
            <person name="Luo F."/>
            <person name="Yin M."/>
            <person name="Mo X."/>
            <person name="Sun C."/>
            <person name="Wu Q."/>
            <person name="Zhu B."/>
            <person name="Xiang M."/>
            <person name="Wang J."/>
            <person name="Wang Y."/>
            <person name="Zhang T."/>
            <person name="Xu B."/>
            <person name="Zheng H."/>
            <person name="Feng Z."/>
        </authorList>
    </citation>
    <scope>NUCLEOTIDE SEQUENCE [LARGE SCALE GENOMIC DNA]</scope>
    <source>
        <strain evidence="6">HuSjv2</strain>
        <tissue evidence="6">Worms</tissue>
    </source>
</reference>
<dbReference type="OrthoDB" id="120976at2759"/>
<dbReference type="STRING" id="6182.A0A4Z2CVJ6"/>
<dbReference type="Proteomes" id="UP000311919">
    <property type="component" value="Unassembled WGS sequence"/>
</dbReference>
<dbReference type="InterPro" id="IPR052387">
    <property type="entry name" value="Fibrocystin"/>
</dbReference>